<feature type="domain" description="PPIase FKBP-type" evidence="8">
    <location>
        <begin position="218"/>
        <end position="308"/>
    </location>
</feature>
<evidence type="ECO:0000256" key="3">
    <source>
        <dbReference type="ARBA" id="ARBA00023110"/>
    </source>
</evidence>
<evidence type="ECO:0000256" key="2">
    <source>
        <dbReference type="ARBA" id="ARBA00006577"/>
    </source>
</evidence>
<feature type="domain" description="PPIase FKBP-type" evidence="8">
    <location>
        <begin position="69"/>
        <end position="159"/>
    </location>
</feature>
<evidence type="ECO:0000256" key="5">
    <source>
        <dbReference type="PROSITE-ProRule" id="PRU00277"/>
    </source>
</evidence>
<protein>
    <recommendedName>
        <fullName evidence="6">Peptidyl-prolyl cis-trans isomerase</fullName>
        <ecNumber evidence="6">5.2.1.8</ecNumber>
    </recommendedName>
</protein>
<dbReference type="InterPro" id="IPR046357">
    <property type="entry name" value="PPIase_dom_sf"/>
</dbReference>
<keyword evidence="7" id="KW-0732">Signal</keyword>
<accession>A0A1H6C264</accession>
<sequence>MRRLVPFAAALAAAPLVLTACVGGDDVPVKVTGEYGERPEVSFPKDTEPGDELVTSTLVTGKGAQVAKGDLVIASYAGYRWNDAGSRLIASSYAAGQPGAFPSGKLVPGLDRALIGQKTGSRVVAVIPPDQGYGSQGDARHQVGAHDSLVYVLDVLATYSKNAQAKGTAQPLEDPRLPKVAAAAPGRSPRVTVPRAAPPSTLQVRTLVQGSGPAVRSNQLTVLQFTGVLWRTGKEFYSTWSDGRPAGEVLGVGQDIKAFDEGLVGQKVGSRMLLVVPPKWGYGAKGLSHYGIKGDDTLIYVVDILGVH</sequence>
<dbReference type="PANTHER" id="PTHR43811:SF19">
    <property type="entry name" value="39 KDA FK506-BINDING NUCLEAR PROTEIN"/>
    <property type="match status" value="1"/>
</dbReference>
<dbReference type="EMBL" id="FNVO01000008">
    <property type="protein sequence ID" value="SEG66745.1"/>
    <property type="molecule type" value="Genomic_DNA"/>
</dbReference>
<reference evidence="10" key="1">
    <citation type="submission" date="2016-10" db="EMBL/GenBank/DDBJ databases">
        <authorList>
            <person name="Varghese N."/>
            <person name="Submissions S."/>
        </authorList>
    </citation>
    <scope>NUCLEOTIDE SEQUENCE [LARGE SCALE GENOMIC DNA]</scope>
    <source>
        <strain evidence="10">DSM 43163</strain>
    </source>
</reference>
<dbReference type="SUPFAM" id="SSF54534">
    <property type="entry name" value="FKBP-like"/>
    <property type="match status" value="2"/>
</dbReference>
<dbReference type="EC" id="5.2.1.8" evidence="6"/>
<evidence type="ECO:0000256" key="1">
    <source>
        <dbReference type="ARBA" id="ARBA00000971"/>
    </source>
</evidence>
<evidence type="ECO:0000313" key="10">
    <source>
        <dbReference type="Proteomes" id="UP000236723"/>
    </source>
</evidence>
<feature type="signal peptide" evidence="7">
    <location>
        <begin position="1"/>
        <end position="20"/>
    </location>
</feature>
<keyword evidence="4 5" id="KW-0413">Isomerase</keyword>
<proteinExistence type="inferred from homology"/>
<dbReference type="RefSeq" id="WP_103939360.1">
    <property type="nucleotide sequence ID" value="NZ_FNVO01000008.1"/>
</dbReference>
<dbReference type="OrthoDB" id="25996at2"/>
<dbReference type="AlphaFoldDB" id="A0A1H6C264"/>
<comment type="catalytic activity">
    <reaction evidence="1 5 6">
        <text>[protein]-peptidylproline (omega=180) = [protein]-peptidylproline (omega=0)</text>
        <dbReference type="Rhea" id="RHEA:16237"/>
        <dbReference type="Rhea" id="RHEA-COMP:10747"/>
        <dbReference type="Rhea" id="RHEA-COMP:10748"/>
        <dbReference type="ChEBI" id="CHEBI:83833"/>
        <dbReference type="ChEBI" id="CHEBI:83834"/>
        <dbReference type="EC" id="5.2.1.8"/>
    </reaction>
</comment>
<keyword evidence="10" id="KW-1185">Reference proteome</keyword>
<gene>
    <name evidence="9" type="ORF">SAMN04489712_108220</name>
</gene>
<evidence type="ECO:0000256" key="7">
    <source>
        <dbReference type="SAM" id="SignalP"/>
    </source>
</evidence>
<evidence type="ECO:0000256" key="6">
    <source>
        <dbReference type="RuleBase" id="RU003915"/>
    </source>
</evidence>
<dbReference type="PROSITE" id="PS50059">
    <property type="entry name" value="FKBP_PPIASE"/>
    <property type="match status" value="2"/>
</dbReference>
<evidence type="ECO:0000259" key="8">
    <source>
        <dbReference type="PROSITE" id="PS50059"/>
    </source>
</evidence>
<keyword evidence="3 5" id="KW-0697">Rotamase</keyword>
<name>A0A1H6C264_9ACTN</name>
<dbReference type="InterPro" id="IPR001179">
    <property type="entry name" value="PPIase_FKBP_dom"/>
</dbReference>
<feature type="chain" id="PRO_5039626049" description="Peptidyl-prolyl cis-trans isomerase" evidence="7">
    <location>
        <begin position="21"/>
        <end position="308"/>
    </location>
</feature>
<comment type="similarity">
    <text evidence="2 6">Belongs to the FKBP-type PPIase family.</text>
</comment>
<organism evidence="9 10">
    <name type="scientific">Thermomonospora echinospora</name>
    <dbReference type="NCBI Taxonomy" id="1992"/>
    <lineage>
        <taxon>Bacteria</taxon>
        <taxon>Bacillati</taxon>
        <taxon>Actinomycetota</taxon>
        <taxon>Actinomycetes</taxon>
        <taxon>Streptosporangiales</taxon>
        <taxon>Thermomonosporaceae</taxon>
        <taxon>Thermomonospora</taxon>
    </lineage>
</organism>
<dbReference type="PROSITE" id="PS51257">
    <property type="entry name" value="PROKAR_LIPOPROTEIN"/>
    <property type="match status" value="1"/>
</dbReference>
<evidence type="ECO:0000313" key="9">
    <source>
        <dbReference type="EMBL" id="SEG66745.1"/>
    </source>
</evidence>
<dbReference type="Gene3D" id="3.10.50.40">
    <property type="match status" value="2"/>
</dbReference>
<dbReference type="Pfam" id="PF00254">
    <property type="entry name" value="FKBP_C"/>
    <property type="match status" value="2"/>
</dbReference>
<evidence type="ECO:0000256" key="4">
    <source>
        <dbReference type="ARBA" id="ARBA00023235"/>
    </source>
</evidence>
<dbReference type="PANTHER" id="PTHR43811">
    <property type="entry name" value="FKBP-TYPE PEPTIDYL-PROLYL CIS-TRANS ISOMERASE FKPA"/>
    <property type="match status" value="1"/>
</dbReference>
<dbReference type="Proteomes" id="UP000236723">
    <property type="component" value="Unassembled WGS sequence"/>
</dbReference>
<dbReference type="GO" id="GO:0003755">
    <property type="term" value="F:peptidyl-prolyl cis-trans isomerase activity"/>
    <property type="evidence" value="ECO:0007669"/>
    <property type="project" value="UniProtKB-UniRule"/>
</dbReference>